<gene>
    <name evidence="2" type="ORF">GIL414_LOCUS27503</name>
    <name evidence="3" type="ORF">SMN809_LOCUS63881</name>
    <name evidence="1" type="ORF">UXM345_LOCUS11988</name>
</gene>
<feature type="non-terminal residue" evidence="1">
    <location>
        <position position="37"/>
    </location>
</feature>
<evidence type="ECO:0000313" key="1">
    <source>
        <dbReference type="EMBL" id="CAF3927410.1"/>
    </source>
</evidence>
<dbReference type="Proteomes" id="UP000663842">
    <property type="component" value="Unassembled WGS sequence"/>
</dbReference>
<dbReference type="Proteomes" id="UP000676336">
    <property type="component" value="Unassembled WGS sequence"/>
</dbReference>
<dbReference type="EMBL" id="CAJOBJ010043814">
    <property type="protein sequence ID" value="CAF4339714.1"/>
    <property type="molecule type" value="Genomic_DNA"/>
</dbReference>
<protein>
    <submittedName>
        <fullName evidence="1">Uncharacterized protein</fullName>
    </submittedName>
</protein>
<evidence type="ECO:0000313" key="4">
    <source>
        <dbReference type="Proteomes" id="UP000663842"/>
    </source>
</evidence>
<reference evidence="1" key="1">
    <citation type="submission" date="2021-02" db="EMBL/GenBank/DDBJ databases">
        <authorList>
            <person name="Nowell W R."/>
        </authorList>
    </citation>
    <scope>NUCLEOTIDE SEQUENCE</scope>
</reference>
<sequence length="37" mass="4132">IIVPLDSSSDQYPSSITIAIVVHLHKNLRSRPDCIDK</sequence>
<dbReference type="EMBL" id="CAJOBF010001222">
    <property type="protein sequence ID" value="CAF3927410.1"/>
    <property type="molecule type" value="Genomic_DNA"/>
</dbReference>
<comment type="caution">
    <text evidence="1">The sequence shown here is derived from an EMBL/GenBank/DDBJ whole genome shotgun (WGS) entry which is preliminary data.</text>
</comment>
<accession>A0A819JB76</accession>
<dbReference type="Proteomes" id="UP000681720">
    <property type="component" value="Unassembled WGS sequence"/>
</dbReference>
<dbReference type="EMBL" id="CAJOBI010282030">
    <property type="protein sequence ID" value="CAF5150640.1"/>
    <property type="molecule type" value="Genomic_DNA"/>
</dbReference>
<organism evidence="1 4">
    <name type="scientific">Rotaria magnacalcarata</name>
    <dbReference type="NCBI Taxonomy" id="392030"/>
    <lineage>
        <taxon>Eukaryota</taxon>
        <taxon>Metazoa</taxon>
        <taxon>Spiralia</taxon>
        <taxon>Gnathifera</taxon>
        <taxon>Rotifera</taxon>
        <taxon>Eurotatoria</taxon>
        <taxon>Bdelloidea</taxon>
        <taxon>Philodinida</taxon>
        <taxon>Philodinidae</taxon>
        <taxon>Rotaria</taxon>
    </lineage>
</organism>
<evidence type="ECO:0000313" key="3">
    <source>
        <dbReference type="EMBL" id="CAF5150640.1"/>
    </source>
</evidence>
<evidence type="ECO:0000313" key="2">
    <source>
        <dbReference type="EMBL" id="CAF4339714.1"/>
    </source>
</evidence>
<name>A0A819JB76_9BILA</name>
<dbReference type="AlphaFoldDB" id="A0A819JB76"/>
<proteinExistence type="predicted"/>